<sequence>MQLITIEQARQHCRADSADDAMLELYGGAAEEAAQEFMNRKVFPDAASMAAAVLAGTAGCDPMVVTDAIRAAVLLMLGHLYMTREDVQSSAGATVKIPMGAHSLLWPHRVGLGV</sequence>
<dbReference type="Pfam" id="PF05135">
    <property type="entry name" value="Phage_connect_1"/>
    <property type="match status" value="1"/>
</dbReference>
<evidence type="ECO:0000313" key="1">
    <source>
        <dbReference type="EMBL" id="EKT4092692.1"/>
    </source>
</evidence>
<dbReference type="Gene3D" id="1.10.3230.30">
    <property type="entry name" value="Phage gp6-like head-tail connector protein"/>
    <property type="match status" value="1"/>
</dbReference>
<dbReference type="CDD" id="cd08054">
    <property type="entry name" value="gp6"/>
    <property type="match status" value="1"/>
</dbReference>
<dbReference type="InterPro" id="IPR006450">
    <property type="entry name" value="Phage_HK97_gp6-like"/>
</dbReference>
<protein>
    <submittedName>
        <fullName evidence="1">Phage gp6-like head-tail connector protein</fullName>
    </submittedName>
</protein>
<dbReference type="EMBL" id="ABLOJW010000010">
    <property type="protein sequence ID" value="EKT4092692.1"/>
    <property type="molecule type" value="Genomic_DNA"/>
</dbReference>
<proteinExistence type="predicted"/>
<organism evidence="1 2">
    <name type="scientific">Stenotrophomonas maltophilia</name>
    <name type="common">Pseudomonas maltophilia</name>
    <name type="synonym">Xanthomonas maltophilia</name>
    <dbReference type="NCBI Taxonomy" id="40324"/>
    <lineage>
        <taxon>Bacteria</taxon>
        <taxon>Pseudomonadati</taxon>
        <taxon>Pseudomonadota</taxon>
        <taxon>Gammaproteobacteria</taxon>
        <taxon>Lysobacterales</taxon>
        <taxon>Lysobacteraceae</taxon>
        <taxon>Stenotrophomonas</taxon>
        <taxon>Stenotrophomonas maltophilia group</taxon>
    </lineage>
</organism>
<dbReference type="NCBIfam" id="TIGR01560">
    <property type="entry name" value="put_DNA_pack"/>
    <property type="match status" value="1"/>
</dbReference>
<accession>A0AAI9C1U5</accession>
<dbReference type="InterPro" id="IPR021146">
    <property type="entry name" value="Phage_gp6-like_head-tail"/>
</dbReference>
<gene>
    <name evidence="1" type="ORF">QEG23_002212</name>
</gene>
<reference evidence="1" key="1">
    <citation type="submission" date="2022-07" db="EMBL/GenBank/DDBJ databases">
        <authorList>
            <consortium name="DAFM: The Division of Animal and Food Microbiology"/>
        </authorList>
    </citation>
    <scope>NUCLEOTIDE SEQUENCE</scope>
    <source>
        <strain evidence="1">19MO01SH01-2</strain>
    </source>
</reference>
<name>A0AAI9C1U5_STEMA</name>
<comment type="caution">
    <text evidence="1">The sequence shown here is derived from an EMBL/GenBank/DDBJ whole genome shotgun (WGS) entry which is preliminary data.</text>
</comment>
<evidence type="ECO:0000313" key="2">
    <source>
        <dbReference type="Proteomes" id="UP001218208"/>
    </source>
</evidence>
<dbReference type="Proteomes" id="UP001218208">
    <property type="component" value="Unassembled WGS sequence"/>
</dbReference>
<dbReference type="AlphaFoldDB" id="A0AAI9C1U5"/>